<dbReference type="AlphaFoldDB" id="A0A508AA86"/>
<organism evidence="1 2">
    <name type="scientific">Actinomyces johnsonii</name>
    <dbReference type="NCBI Taxonomy" id="544581"/>
    <lineage>
        <taxon>Bacteria</taxon>
        <taxon>Bacillati</taxon>
        <taxon>Actinomycetota</taxon>
        <taxon>Actinomycetes</taxon>
        <taxon>Actinomycetales</taxon>
        <taxon>Actinomycetaceae</taxon>
        <taxon>Actinomyces</taxon>
    </lineage>
</organism>
<sequence length="193" mass="22720">MNWKFCEDFNVKLQNAMPISKLFETENYEPYWLSEDEAKKFYKMPLKDITIVAPDEEKAGVKYAPYYINVDSGENPSFTVRRFLFLDMPLETLWWNNVGDGRLFCALMQFYDYGDTLGNGQWLPQKPMEVMITNHQDGSGEFMFIDVNNPTKRIRHEFSGMDVSDLYMDVPEWGEWQTLIKDFKDRSAHTAKS</sequence>
<dbReference type="EMBL" id="VICB01000013">
    <property type="protein sequence ID" value="TQD42702.1"/>
    <property type="molecule type" value="Genomic_DNA"/>
</dbReference>
<evidence type="ECO:0000313" key="2">
    <source>
        <dbReference type="Proteomes" id="UP000319010"/>
    </source>
</evidence>
<dbReference type="RefSeq" id="WP_141424482.1">
    <property type="nucleotide sequence ID" value="NZ_JASPFB010000008.1"/>
</dbReference>
<proteinExistence type="predicted"/>
<evidence type="ECO:0000313" key="1">
    <source>
        <dbReference type="EMBL" id="TQD42702.1"/>
    </source>
</evidence>
<reference evidence="1 2" key="1">
    <citation type="submission" date="2019-06" db="EMBL/GenBank/DDBJ databases">
        <title>Draft genome sequence of Actinomyces johnsonii CCUG 34287T.</title>
        <authorList>
            <person name="Salva-Serra F."/>
            <person name="Cardew S."/>
            <person name="Moore E."/>
        </authorList>
    </citation>
    <scope>NUCLEOTIDE SEQUENCE [LARGE SCALE GENOMIC DNA]</scope>
    <source>
        <strain evidence="1 2">CCUG 34287</strain>
    </source>
</reference>
<name>A0A508AA86_9ACTO</name>
<accession>A0A508AA86</accession>
<gene>
    <name evidence="1" type="ORF">FK256_08660</name>
</gene>
<dbReference type="Proteomes" id="UP000319010">
    <property type="component" value="Unassembled WGS sequence"/>
</dbReference>
<protein>
    <submittedName>
        <fullName evidence="1">Uncharacterized protein</fullName>
    </submittedName>
</protein>
<comment type="caution">
    <text evidence="1">The sequence shown here is derived from an EMBL/GenBank/DDBJ whole genome shotgun (WGS) entry which is preliminary data.</text>
</comment>